<dbReference type="InterPro" id="IPR016177">
    <property type="entry name" value="DNA-bd_dom_sf"/>
</dbReference>
<name>A0ABD1Q5Z7_9LAMI</name>
<keyword evidence="3" id="KW-0611">Plant defense</keyword>
<comment type="similarity">
    <text evidence="9">Belongs to the AP2/ERF transcription factor family. ERF subfamily.</text>
</comment>
<accession>A0ABD1Q5Z7</accession>
<dbReference type="PROSITE" id="PS51032">
    <property type="entry name" value="AP2_ERF"/>
    <property type="match status" value="1"/>
</dbReference>
<dbReference type="EMBL" id="JBFOLK010000012">
    <property type="protein sequence ID" value="KAL2471620.1"/>
    <property type="molecule type" value="Genomic_DNA"/>
</dbReference>
<dbReference type="AlphaFoldDB" id="A0ABD1Q5Z7"/>
<dbReference type="InterPro" id="IPR001471">
    <property type="entry name" value="AP2/ERF_dom"/>
</dbReference>
<evidence type="ECO:0000313" key="13">
    <source>
        <dbReference type="Proteomes" id="UP001604336"/>
    </source>
</evidence>
<evidence type="ECO:0000256" key="4">
    <source>
        <dbReference type="ARBA" id="ARBA00023015"/>
    </source>
</evidence>
<evidence type="ECO:0000256" key="6">
    <source>
        <dbReference type="ARBA" id="ARBA00023159"/>
    </source>
</evidence>
<evidence type="ECO:0000313" key="12">
    <source>
        <dbReference type="EMBL" id="KAL2471620.1"/>
    </source>
</evidence>
<keyword evidence="4" id="KW-0805">Transcription regulation</keyword>
<dbReference type="PRINTS" id="PR00367">
    <property type="entry name" value="ETHRSPELEMNT"/>
</dbReference>
<dbReference type="Pfam" id="PF00847">
    <property type="entry name" value="AP2"/>
    <property type="match status" value="1"/>
</dbReference>
<evidence type="ECO:0000259" key="11">
    <source>
        <dbReference type="PROSITE" id="PS51032"/>
    </source>
</evidence>
<dbReference type="SMART" id="SM00380">
    <property type="entry name" value="AP2"/>
    <property type="match status" value="1"/>
</dbReference>
<dbReference type="SUPFAM" id="SSF54171">
    <property type="entry name" value="DNA-binding domain"/>
    <property type="match status" value="1"/>
</dbReference>
<dbReference type="GO" id="GO:0006952">
    <property type="term" value="P:defense response"/>
    <property type="evidence" value="ECO:0007669"/>
    <property type="project" value="UniProtKB-KW"/>
</dbReference>
<keyword evidence="5" id="KW-0238">DNA-binding</keyword>
<dbReference type="FunFam" id="3.30.730.10:FF:000001">
    <property type="entry name" value="Ethylene-responsive transcription factor 2"/>
    <property type="match status" value="1"/>
</dbReference>
<keyword evidence="8" id="KW-0539">Nucleus</keyword>
<keyword evidence="7" id="KW-0804">Transcription</keyword>
<dbReference type="GO" id="GO:0000976">
    <property type="term" value="F:transcription cis-regulatory region binding"/>
    <property type="evidence" value="ECO:0007669"/>
    <property type="project" value="UniProtKB-ARBA"/>
</dbReference>
<proteinExistence type="inferred from homology"/>
<comment type="subcellular location">
    <subcellularLocation>
        <location evidence="1">Nucleus</location>
    </subcellularLocation>
</comment>
<keyword evidence="2" id="KW-0936">Ethylene signaling pathway</keyword>
<evidence type="ECO:0000256" key="10">
    <source>
        <dbReference type="SAM" id="MobiDB-lite"/>
    </source>
</evidence>
<feature type="domain" description="AP2/ERF" evidence="11">
    <location>
        <begin position="71"/>
        <end position="127"/>
    </location>
</feature>
<evidence type="ECO:0000256" key="9">
    <source>
        <dbReference type="ARBA" id="ARBA00024343"/>
    </source>
</evidence>
<dbReference type="GO" id="GO:0005634">
    <property type="term" value="C:nucleus"/>
    <property type="evidence" value="ECO:0007669"/>
    <property type="project" value="UniProtKB-SubCell"/>
</dbReference>
<keyword evidence="13" id="KW-1185">Reference proteome</keyword>
<dbReference type="GO" id="GO:0009873">
    <property type="term" value="P:ethylene-activated signaling pathway"/>
    <property type="evidence" value="ECO:0007669"/>
    <property type="project" value="UniProtKB-KW"/>
</dbReference>
<dbReference type="CDD" id="cd00018">
    <property type="entry name" value="AP2"/>
    <property type="match status" value="1"/>
</dbReference>
<evidence type="ECO:0000256" key="1">
    <source>
        <dbReference type="ARBA" id="ARBA00004123"/>
    </source>
</evidence>
<evidence type="ECO:0000256" key="7">
    <source>
        <dbReference type="ARBA" id="ARBA00023163"/>
    </source>
</evidence>
<dbReference type="Proteomes" id="UP001604336">
    <property type="component" value="Unassembled WGS sequence"/>
</dbReference>
<evidence type="ECO:0000256" key="8">
    <source>
        <dbReference type="ARBA" id="ARBA00023242"/>
    </source>
</evidence>
<dbReference type="PANTHER" id="PTHR31657">
    <property type="entry name" value="ETHYLENE-RESPONSIVE TRANSCRIPTION FACTOR ERF061"/>
    <property type="match status" value="1"/>
</dbReference>
<protein>
    <submittedName>
        <fullName evidence="12">Ethylene-responsive transcription factor RAP2-4</fullName>
    </submittedName>
</protein>
<feature type="region of interest" description="Disordered" evidence="10">
    <location>
        <begin position="166"/>
        <end position="202"/>
    </location>
</feature>
<dbReference type="InterPro" id="IPR051758">
    <property type="entry name" value="ERF/AP2-like"/>
</dbReference>
<gene>
    <name evidence="12" type="ORF">Adt_39756</name>
</gene>
<comment type="caution">
    <text evidence="12">The sequence shown here is derived from an EMBL/GenBank/DDBJ whole genome shotgun (WGS) entry which is preliminary data.</text>
</comment>
<evidence type="ECO:0000256" key="5">
    <source>
        <dbReference type="ARBA" id="ARBA00023125"/>
    </source>
</evidence>
<reference evidence="13" key="1">
    <citation type="submission" date="2024-07" db="EMBL/GenBank/DDBJ databases">
        <title>Two chromosome-level genome assemblies of Korean endemic species Abeliophyllum distichum and Forsythia ovata (Oleaceae).</title>
        <authorList>
            <person name="Jang H."/>
        </authorList>
    </citation>
    <scope>NUCLEOTIDE SEQUENCE [LARGE SCALE GENOMIC DNA]</scope>
</reference>
<dbReference type="Gene3D" id="3.30.730.10">
    <property type="entry name" value="AP2/ERF domain"/>
    <property type="match status" value="1"/>
</dbReference>
<organism evidence="12 13">
    <name type="scientific">Abeliophyllum distichum</name>
    <dbReference type="NCBI Taxonomy" id="126358"/>
    <lineage>
        <taxon>Eukaryota</taxon>
        <taxon>Viridiplantae</taxon>
        <taxon>Streptophyta</taxon>
        <taxon>Embryophyta</taxon>
        <taxon>Tracheophyta</taxon>
        <taxon>Spermatophyta</taxon>
        <taxon>Magnoliopsida</taxon>
        <taxon>eudicotyledons</taxon>
        <taxon>Gunneridae</taxon>
        <taxon>Pentapetalae</taxon>
        <taxon>asterids</taxon>
        <taxon>lamiids</taxon>
        <taxon>Lamiales</taxon>
        <taxon>Oleaceae</taxon>
        <taxon>Forsythieae</taxon>
        <taxon>Abeliophyllum</taxon>
    </lineage>
</organism>
<dbReference type="PANTHER" id="PTHR31657:SF87">
    <property type="entry name" value="ETHYLENE-RESPONSIVE TRANSCRIPTION FACTOR RAP2-13"/>
    <property type="match status" value="1"/>
</dbReference>
<sequence>MKSSSSNLDPSTSSSYADNSCYYSIQTQVQQPNMNSDLGLSGPLQTHNENFLGPKPVFMKKVGLPPKPTKLYRGVRQRHWGKWVAIRLPNNRNRLWLGTFDTAVKAALAYDKAAYKLRGDPAMQNFPHLRHNGSHIGGEFGEYKPLHATVDAKLHSICQSLAQGKNIDSKQTKLSAPAAAENDSRNGVEVGSESGVSDTSSP</sequence>
<evidence type="ECO:0000256" key="3">
    <source>
        <dbReference type="ARBA" id="ARBA00022821"/>
    </source>
</evidence>
<keyword evidence="6" id="KW-0010">Activator</keyword>
<dbReference type="InterPro" id="IPR036955">
    <property type="entry name" value="AP2/ERF_dom_sf"/>
</dbReference>
<evidence type="ECO:0000256" key="2">
    <source>
        <dbReference type="ARBA" id="ARBA00022745"/>
    </source>
</evidence>